<dbReference type="PANTHER" id="PTHR30086">
    <property type="entry name" value="ARGININE EXPORTER PROTEIN ARGO"/>
    <property type="match status" value="1"/>
</dbReference>
<keyword evidence="3" id="KW-0812">Transmembrane</keyword>
<gene>
    <name evidence="6" type="ORF">DET48_13627</name>
</gene>
<sequence>MDAINYPLILVAALAAIASPGPATLAIASASMSHGRIYGLGLACGVLTGSLFWSCSAAFGLAALLSSNVWIFEVIRYCGAAYLIYLSLKSLRSAVGKSTLTLVQSHSTTLSNIYFKGLLIHLTNPKAILSFASLYSIGVPATAQISDLVTVILSVGMLSSSVFLGYAVLFSNHRARNIYLKSKVMFECTFAAFFGFAGMKILTGDIIK</sequence>
<evidence type="ECO:0000256" key="4">
    <source>
        <dbReference type="ARBA" id="ARBA00022989"/>
    </source>
</evidence>
<evidence type="ECO:0000256" key="3">
    <source>
        <dbReference type="ARBA" id="ARBA00022692"/>
    </source>
</evidence>
<proteinExistence type="predicted"/>
<reference evidence="6 7" key="1">
    <citation type="submission" date="2018-06" db="EMBL/GenBank/DDBJ databases">
        <title>Freshwater and sediment microbial communities from various areas in North America, analyzing microbe dynamics in response to fracking.</title>
        <authorList>
            <person name="Lamendella R."/>
        </authorList>
    </citation>
    <scope>NUCLEOTIDE SEQUENCE [LARGE SCALE GENOMIC DNA]</scope>
    <source>
        <strain evidence="6 7">99A</strain>
    </source>
</reference>
<protein>
    <submittedName>
        <fullName evidence="6">Threonine/homoserine/homoserine lactone efflux protein</fullName>
    </submittedName>
</protein>
<dbReference type="AlphaFoldDB" id="A0A2J8GQF4"/>
<accession>A0A2J8GQF4</accession>
<keyword evidence="5" id="KW-0472">Membrane</keyword>
<dbReference type="Pfam" id="PF01810">
    <property type="entry name" value="LysE"/>
    <property type="match status" value="1"/>
</dbReference>
<keyword evidence="4" id="KW-1133">Transmembrane helix</keyword>
<dbReference type="RefSeq" id="WP_102941347.1">
    <property type="nucleotide sequence ID" value="NZ_QLTR01000036.1"/>
</dbReference>
<dbReference type="GO" id="GO:0015171">
    <property type="term" value="F:amino acid transmembrane transporter activity"/>
    <property type="evidence" value="ECO:0007669"/>
    <property type="project" value="TreeGrafter"/>
</dbReference>
<dbReference type="PANTHER" id="PTHR30086:SF20">
    <property type="entry name" value="ARGININE EXPORTER PROTEIN ARGO-RELATED"/>
    <property type="match status" value="1"/>
</dbReference>
<evidence type="ECO:0000256" key="2">
    <source>
        <dbReference type="ARBA" id="ARBA00022475"/>
    </source>
</evidence>
<evidence type="ECO:0000313" key="6">
    <source>
        <dbReference type="EMBL" id="RAS57190.1"/>
    </source>
</evidence>
<keyword evidence="2" id="KW-1003">Cell membrane</keyword>
<organism evidence="6 7">
    <name type="scientific">Vibrio diazotrophicus</name>
    <dbReference type="NCBI Taxonomy" id="685"/>
    <lineage>
        <taxon>Bacteria</taxon>
        <taxon>Pseudomonadati</taxon>
        <taxon>Pseudomonadota</taxon>
        <taxon>Gammaproteobacteria</taxon>
        <taxon>Vibrionales</taxon>
        <taxon>Vibrionaceae</taxon>
        <taxon>Vibrio</taxon>
    </lineage>
</organism>
<comment type="subcellular location">
    <subcellularLocation>
        <location evidence="1">Cell membrane</location>
        <topology evidence="1">Multi-pass membrane protein</topology>
    </subcellularLocation>
</comment>
<name>A0A2J8GQF4_VIBDI</name>
<comment type="caution">
    <text evidence="6">The sequence shown here is derived from an EMBL/GenBank/DDBJ whole genome shotgun (WGS) entry which is preliminary data.</text>
</comment>
<evidence type="ECO:0000313" key="7">
    <source>
        <dbReference type="Proteomes" id="UP000248729"/>
    </source>
</evidence>
<dbReference type="EMBL" id="QLTR01000036">
    <property type="protein sequence ID" value="RAS57190.1"/>
    <property type="molecule type" value="Genomic_DNA"/>
</dbReference>
<dbReference type="InterPro" id="IPR001123">
    <property type="entry name" value="LeuE-type"/>
</dbReference>
<dbReference type="GO" id="GO:0005886">
    <property type="term" value="C:plasma membrane"/>
    <property type="evidence" value="ECO:0007669"/>
    <property type="project" value="UniProtKB-SubCell"/>
</dbReference>
<evidence type="ECO:0000256" key="1">
    <source>
        <dbReference type="ARBA" id="ARBA00004651"/>
    </source>
</evidence>
<evidence type="ECO:0000256" key="5">
    <source>
        <dbReference type="ARBA" id="ARBA00023136"/>
    </source>
</evidence>
<dbReference type="Proteomes" id="UP000248729">
    <property type="component" value="Unassembled WGS sequence"/>
</dbReference>